<keyword evidence="2" id="KW-1185">Reference proteome</keyword>
<sequence length="68" mass="7612">MRYKIIYDLHCKSLAQLEDVANGLSNGKEDLLMMHLVSLGWDKTVISYVEVALEHLGGVEFDSLAMEA</sequence>
<gene>
    <name evidence="1" type="ORF">NC653_020302</name>
</gene>
<accession>A0AAD6MK56</accession>
<comment type="caution">
    <text evidence="1">The sequence shown here is derived from an EMBL/GenBank/DDBJ whole genome shotgun (WGS) entry which is preliminary data.</text>
</comment>
<proteinExistence type="predicted"/>
<protein>
    <submittedName>
        <fullName evidence="1">Uncharacterized protein</fullName>
    </submittedName>
</protein>
<evidence type="ECO:0000313" key="1">
    <source>
        <dbReference type="EMBL" id="KAJ6987034.1"/>
    </source>
</evidence>
<dbReference type="Proteomes" id="UP001164929">
    <property type="component" value="Chromosome 8"/>
</dbReference>
<organism evidence="1 2">
    <name type="scientific">Populus alba x Populus x berolinensis</name>
    <dbReference type="NCBI Taxonomy" id="444605"/>
    <lineage>
        <taxon>Eukaryota</taxon>
        <taxon>Viridiplantae</taxon>
        <taxon>Streptophyta</taxon>
        <taxon>Embryophyta</taxon>
        <taxon>Tracheophyta</taxon>
        <taxon>Spermatophyta</taxon>
        <taxon>Magnoliopsida</taxon>
        <taxon>eudicotyledons</taxon>
        <taxon>Gunneridae</taxon>
        <taxon>Pentapetalae</taxon>
        <taxon>rosids</taxon>
        <taxon>fabids</taxon>
        <taxon>Malpighiales</taxon>
        <taxon>Salicaceae</taxon>
        <taxon>Saliceae</taxon>
        <taxon>Populus</taxon>
    </lineage>
</organism>
<evidence type="ECO:0000313" key="2">
    <source>
        <dbReference type="Proteomes" id="UP001164929"/>
    </source>
</evidence>
<reference evidence="1" key="1">
    <citation type="journal article" date="2023" name="Mol. Ecol. Resour.">
        <title>Chromosome-level genome assembly of a triploid poplar Populus alba 'Berolinensis'.</title>
        <authorList>
            <person name="Chen S."/>
            <person name="Yu Y."/>
            <person name="Wang X."/>
            <person name="Wang S."/>
            <person name="Zhang T."/>
            <person name="Zhou Y."/>
            <person name="He R."/>
            <person name="Meng N."/>
            <person name="Wang Y."/>
            <person name="Liu W."/>
            <person name="Liu Z."/>
            <person name="Liu J."/>
            <person name="Guo Q."/>
            <person name="Huang H."/>
            <person name="Sederoff R.R."/>
            <person name="Wang G."/>
            <person name="Qu G."/>
            <person name="Chen S."/>
        </authorList>
    </citation>
    <scope>NUCLEOTIDE SEQUENCE</scope>
    <source>
        <strain evidence="1">SC-2020</strain>
    </source>
</reference>
<name>A0AAD6MK56_9ROSI</name>
<dbReference type="AlphaFoldDB" id="A0AAD6MK56"/>
<dbReference type="EMBL" id="JAQIZT010000008">
    <property type="protein sequence ID" value="KAJ6987034.1"/>
    <property type="molecule type" value="Genomic_DNA"/>
</dbReference>